<proteinExistence type="inferred from homology"/>
<evidence type="ECO:0000256" key="1">
    <source>
        <dbReference type="ARBA" id="ARBA00004123"/>
    </source>
</evidence>
<dbReference type="GO" id="GO:0005829">
    <property type="term" value="C:cytosol"/>
    <property type="evidence" value="ECO:0007669"/>
    <property type="project" value="InterPro"/>
</dbReference>
<accession>A0A9N9AXN4</accession>
<dbReference type="PANTHER" id="PTHR21399:SF0">
    <property type="entry name" value="METHYLOSOME SUBUNIT PICLN"/>
    <property type="match status" value="1"/>
</dbReference>
<dbReference type="GO" id="GO:0006884">
    <property type="term" value="P:cell volume homeostasis"/>
    <property type="evidence" value="ECO:0007669"/>
    <property type="project" value="InterPro"/>
</dbReference>
<dbReference type="OrthoDB" id="19714at2759"/>
<comment type="caution">
    <text evidence="6">The sequence shown here is derived from an EMBL/GenBank/DDBJ whole genome shotgun (WGS) entry which is preliminary data.</text>
</comment>
<dbReference type="Gene3D" id="2.30.29.30">
    <property type="entry name" value="Pleckstrin-homology domain (PH domain)/Phosphotyrosine-binding domain (PTB)"/>
    <property type="match status" value="1"/>
</dbReference>
<dbReference type="GO" id="GO:0006821">
    <property type="term" value="P:chloride transport"/>
    <property type="evidence" value="ECO:0007669"/>
    <property type="project" value="InterPro"/>
</dbReference>
<comment type="subcellular location">
    <subcellularLocation>
        <location evidence="2">Cytoplasm</location>
    </subcellularLocation>
    <subcellularLocation>
        <location evidence="1">Nucleus</location>
    </subcellularLocation>
</comment>
<dbReference type="AlphaFoldDB" id="A0A9N9AXN4"/>
<keyword evidence="5" id="KW-0539">Nucleus</keyword>
<dbReference type="GO" id="GO:0045292">
    <property type="term" value="P:mRNA cis splicing, via spliceosome"/>
    <property type="evidence" value="ECO:0007669"/>
    <property type="project" value="TreeGrafter"/>
</dbReference>
<keyword evidence="4" id="KW-0963">Cytoplasm</keyword>
<name>A0A9N9AXN4_9GLOM</name>
<dbReference type="EMBL" id="CAJVPI010000505">
    <property type="protein sequence ID" value="CAG8543538.1"/>
    <property type="molecule type" value="Genomic_DNA"/>
</dbReference>
<evidence type="ECO:0000313" key="6">
    <source>
        <dbReference type="EMBL" id="CAG8543538.1"/>
    </source>
</evidence>
<evidence type="ECO:0000256" key="3">
    <source>
        <dbReference type="ARBA" id="ARBA00007054"/>
    </source>
</evidence>
<dbReference type="PANTHER" id="PTHR21399">
    <property type="entry name" value="CHLORIDE CONDUCTANCE REGULATORY PROTEIN ICLN"/>
    <property type="match status" value="1"/>
</dbReference>
<dbReference type="GO" id="GO:0034715">
    <property type="term" value="C:pICln-Sm protein complex"/>
    <property type="evidence" value="ECO:0007669"/>
    <property type="project" value="InterPro"/>
</dbReference>
<sequence length="230" mass="25252">MAITLINTPPNTVYPSETPSPHTELSPSVRNIAKHIQPDCEIYFTPPVSGVVFGKGTLYVTENQLSFFSPITQTGLAIDYPSIIIHAVSRQISRDGIGPCIYIQLAALLPHFGTFQLSSIDKATEEEENADEDSMTEIKIVPDNADVSVDTIFEALSECAALHPDQDFVEGEDNDHANGDYRELSEHGMATFAYLESITGSLPEVTNPGDLEANMVIDDERFQDADEEMQ</sequence>
<keyword evidence="7" id="KW-1185">Reference proteome</keyword>
<dbReference type="GO" id="GO:0005886">
    <property type="term" value="C:plasma membrane"/>
    <property type="evidence" value="ECO:0007669"/>
    <property type="project" value="InterPro"/>
</dbReference>
<reference evidence="6" key="1">
    <citation type="submission" date="2021-06" db="EMBL/GenBank/DDBJ databases">
        <authorList>
            <person name="Kallberg Y."/>
            <person name="Tangrot J."/>
            <person name="Rosling A."/>
        </authorList>
    </citation>
    <scope>NUCLEOTIDE SEQUENCE</scope>
    <source>
        <strain evidence="6">BR232B</strain>
    </source>
</reference>
<dbReference type="Pfam" id="PF03517">
    <property type="entry name" value="Voldacs"/>
    <property type="match status" value="1"/>
</dbReference>
<dbReference type="GO" id="GO:0000387">
    <property type="term" value="P:spliceosomal snRNP assembly"/>
    <property type="evidence" value="ECO:0007669"/>
    <property type="project" value="InterPro"/>
</dbReference>
<organism evidence="6 7">
    <name type="scientific">Paraglomus brasilianum</name>
    <dbReference type="NCBI Taxonomy" id="144538"/>
    <lineage>
        <taxon>Eukaryota</taxon>
        <taxon>Fungi</taxon>
        <taxon>Fungi incertae sedis</taxon>
        <taxon>Mucoromycota</taxon>
        <taxon>Glomeromycotina</taxon>
        <taxon>Glomeromycetes</taxon>
        <taxon>Paraglomerales</taxon>
        <taxon>Paraglomeraceae</taxon>
        <taxon>Paraglomus</taxon>
    </lineage>
</organism>
<evidence type="ECO:0000256" key="2">
    <source>
        <dbReference type="ARBA" id="ARBA00004496"/>
    </source>
</evidence>
<gene>
    <name evidence="6" type="ORF">PBRASI_LOCUS4714</name>
</gene>
<dbReference type="PRINTS" id="PR01348">
    <property type="entry name" value="ICLNCHANNEL"/>
</dbReference>
<dbReference type="InterPro" id="IPR039924">
    <property type="entry name" value="ICln/Lot5/Saf5"/>
</dbReference>
<dbReference type="Proteomes" id="UP000789739">
    <property type="component" value="Unassembled WGS sequence"/>
</dbReference>
<evidence type="ECO:0000256" key="4">
    <source>
        <dbReference type="ARBA" id="ARBA00022490"/>
    </source>
</evidence>
<dbReference type="GO" id="GO:0034709">
    <property type="term" value="C:methylosome"/>
    <property type="evidence" value="ECO:0007669"/>
    <property type="project" value="InterPro"/>
</dbReference>
<dbReference type="InterPro" id="IPR011993">
    <property type="entry name" value="PH-like_dom_sf"/>
</dbReference>
<evidence type="ECO:0000256" key="5">
    <source>
        <dbReference type="ARBA" id="ARBA00023242"/>
    </source>
</evidence>
<dbReference type="GO" id="GO:0005681">
    <property type="term" value="C:spliceosomal complex"/>
    <property type="evidence" value="ECO:0007669"/>
    <property type="project" value="TreeGrafter"/>
</dbReference>
<comment type="similarity">
    <text evidence="3">Belongs to the pICln (TC 1.A.47) family.</text>
</comment>
<evidence type="ECO:0000313" key="7">
    <source>
        <dbReference type="Proteomes" id="UP000789739"/>
    </source>
</evidence>
<dbReference type="InterPro" id="IPR003521">
    <property type="entry name" value="ICln"/>
</dbReference>
<protein>
    <submittedName>
        <fullName evidence="6">3003_t:CDS:1</fullName>
    </submittedName>
</protein>